<gene>
    <name evidence="1" type="ORF">HMPREF1541_08031</name>
</gene>
<keyword evidence="2" id="KW-1185">Reference proteome</keyword>
<dbReference type="GeneID" id="19975370"/>
<dbReference type="AlphaFoldDB" id="W2RKM6"/>
<sequence length="290" mass="32873">MSSIRLDNSNFRVLNDGKPGTAVDLTVWKTTNNASQKAVGAAANAGIAVMPPTERICSNDGGGYKWWPQCYTYFYWPEQLKYKGPFFGQVRQTRFPNGEGGYVQCQASGCGGPHPTDLHDVAPHLLDMLIPIYDDPADHPDGIECEMCKHDAKKHSTDHHRKAAWTMLPECFRLLPSKYHNFVRVFEKQMIEYVFPIPIQLLDPSFPKEHVPSFQEDRNYWETFLQLTEHLTIGKAYKAGLFKIPKNGCYMDWGAIAGDVRELTARIEELEEEGEKFDPLLRHGGGPQDP</sequence>
<reference evidence="1 2" key="1">
    <citation type="submission" date="2013-03" db="EMBL/GenBank/DDBJ databases">
        <title>The Genome Sequence of Phialophora europaea CBS 101466.</title>
        <authorList>
            <consortium name="The Broad Institute Genomics Platform"/>
            <person name="Cuomo C."/>
            <person name="de Hoog S."/>
            <person name="Gorbushina A."/>
            <person name="Walker B."/>
            <person name="Young S.K."/>
            <person name="Zeng Q."/>
            <person name="Gargeya S."/>
            <person name="Fitzgerald M."/>
            <person name="Haas B."/>
            <person name="Abouelleil A."/>
            <person name="Allen A.W."/>
            <person name="Alvarado L."/>
            <person name="Arachchi H.M."/>
            <person name="Berlin A.M."/>
            <person name="Chapman S.B."/>
            <person name="Gainer-Dewar J."/>
            <person name="Goldberg J."/>
            <person name="Griggs A."/>
            <person name="Gujja S."/>
            <person name="Hansen M."/>
            <person name="Howarth C."/>
            <person name="Imamovic A."/>
            <person name="Ireland A."/>
            <person name="Larimer J."/>
            <person name="McCowan C."/>
            <person name="Murphy C."/>
            <person name="Pearson M."/>
            <person name="Poon T.W."/>
            <person name="Priest M."/>
            <person name="Roberts A."/>
            <person name="Saif S."/>
            <person name="Shea T."/>
            <person name="Sisk P."/>
            <person name="Sykes S."/>
            <person name="Wortman J."/>
            <person name="Nusbaum C."/>
            <person name="Birren B."/>
        </authorList>
    </citation>
    <scope>NUCLEOTIDE SEQUENCE [LARGE SCALE GENOMIC DNA]</scope>
    <source>
        <strain evidence="1 2">CBS 101466</strain>
    </source>
</reference>
<dbReference type="VEuPathDB" id="FungiDB:HMPREF1541_08031"/>
<name>W2RKM6_CYPE1</name>
<dbReference type="InParanoid" id="W2RKM6"/>
<dbReference type="RefSeq" id="XP_008720574.1">
    <property type="nucleotide sequence ID" value="XM_008722352.1"/>
</dbReference>
<proteinExistence type="predicted"/>
<evidence type="ECO:0000313" key="1">
    <source>
        <dbReference type="EMBL" id="ETN37042.1"/>
    </source>
</evidence>
<accession>W2RKM6</accession>
<protein>
    <submittedName>
        <fullName evidence="1">Uncharacterized protein</fullName>
    </submittedName>
</protein>
<organism evidence="1 2">
    <name type="scientific">Cyphellophora europaea (strain CBS 101466)</name>
    <name type="common">Phialophora europaea</name>
    <dbReference type="NCBI Taxonomy" id="1220924"/>
    <lineage>
        <taxon>Eukaryota</taxon>
        <taxon>Fungi</taxon>
        <taxon>Dikarya</taxon>
        <taxon>Ascomycota</taxon>
        <taxon>Pezizomycotina</taxon>
        <taxon>Eurotiomycetes</taxon>
        <taxon>Chaetothyriomycetidae</taxon>
        <taxon>Chaetothyriales</taxon>
        <taxon>Cyphellophoraceae</taxon>
        <taxon>Cyphellophora</taxon>
    </lineage>
</organism>
<evidence type="ECO:0000313" key="2">
    <source>
        <dbReference type="Proteomes" id="UP000030752"/>
    </source>
</evidence>
<dbReference type="Proteomes" id="UP000030752">
    <property type="component" value="Unassembled WGS sequence"/>
</dbReference>
<dbReference type="HOGENOM" id="CLU_959841_0_0_1"/>
<dbReference type="EMBL" id="KB822724">
    <property type="protein sequence ID" value="ETN37042.1"/>
    <property type="molecule type" value="Genomic_DNA"/>
</dbReference>